<accession>A0ABV5VVR4</accession>
<keyword evidence="1" id="KW-0472">Membrane</keyword>
<feature type="transmembrane region" description="Helical" evidence="1">
    <location>
        <begin position="47"/>
        <end position="65"/>
    </location>
</feature>
<keyword evidence="1" id="KW-1133">Transmembrane helix</keyword>
<gene>
    <name evidence="2" type="ORF">ACFFNY_12605</name>
</gene>
<feature type="transmembrane region" description="Helical" evidence="1">
    <location>
        <begin position="20"/>
        <end position="41"/>
    </location>
</feature>
<keyword evidence="3" id="KW-1185">Reference proteome</keyword>
<feature type="transmembrane region" description="Helical" evidence="1">
    <location>
        <begin position="77"/>
        <end position="95"/>
    </location>
</feature>
<dbReference type="Pfam" id="PF12670">
    <property type="entry name" value="DUF3792"/>
    <property type="match status" value="1"/>
</dbReference>
<dbReference type="NCBIfam" id="TIGR04086">
    <property type="entry name" value="TIGR04086_membr"/>
    <property type="match status" value="1"/>
</dbReference>
<dbReference type="EMBL" id="JBHMAG010000009">
    <property type="protein sequence ID" value="MFB9752399.1"/>
    <property type="molecule type" value="Genomic_DNA"/>
</dbReference>
<comment type="caution">
    <text evidence="2">The sequence shown here is derived from an EMBL/GenBank/DDBJ whole genome shotgun (WGS) entry which is preliminary data.</text>
</comment>
<dbReference type="Proteomes" id="UP001589619">
    <property type="component" value="Unassembled WGS sequence"/>
</dbReference>
<feature type="transmembrane region" description="Helical" evidence="1">
    <location>
        <begin position="107"/>
        <end position="125"/>
    </location>
</feature>
<keyword evidence="1" id="KW-0812">Transmembrane</keyword>
<proteinExistence type="predicted"/>
<protein>
    <submittedName>
        <fullName evidence="2">TIGR04086 family membrane protein</fullName>
    </submittedName>
</protein>
<organism evidence="2 3">
    <name type="scientific">Paenibacillus hodogayensis</name>
    <dbReference type="NCBI Taxonomy" id="279208"/>
    <lineage>
        <taxon>Bacteria</taxon>
        <taxon>Bacillati</taxon>
        <taxon>Bacillota</taxon>
        <taxon>Bacilli</taxon>
        <taxon>Bacillales</taxon>
        <taxon>Paenibacillaceae</taxon>
        <taxon>Paenibacillus</taxon>
    </lineage>
</organism>
<dbReference type="RefSeq" id="WP_344911476.1">
    <property type="nucleotide sequence ID" value="NZ_BAAAYO010000010.1"/>
</dbReference>
<evidence type="ECO:0000313" key="2">
    <source>
        <dbReference type="EMBL" id="MFB9752399.1"/>
    </source>
</evidence>
<evidence type="ECO:0000256" key="1">
    <source>
        <dbReference type="SAM" id="Phobius"/>
    </source>
</evidence>
<evidence type="ECO:0000313" key="3">
    <source>
        <dbReference type="Proteomes" id="UP001589619"/>
    </source>
</evidence>
<dbReference type="InterPro" id="IPR023804">
    <property type="entry name" value="DUF3792_TM"/>
</dbReference>
<name>A0ABV5VVR4_9BACL</name>
<reference evidence="2 3" key="1">
    <citation type="submission" date="2024-09" db="EMBL/GenBank/DDBJ databases">
        <authorList>
            <person name="Sun Q."/>
            <person name="Mori K."/>
        </authorList>
    </citation>
    <scope>NUCLEOTIDE SEQUENCE [LARGE SCALE GENOMIC DNA]</scope>
    <source>
        <strain evidence="2 3">JCM 12520</strain>
    </source>
</reference>
<sequence>MNSIPKLPRFRITSPLLSGIVNAFIWLSVGAVLVSLIVSATNMTEDSLTGATFLIHGIASLFGGFSSGRRSDNKGWYHGALLGLIYTAIVVLVGFLSFDAGLGKDTAVMLAISLPAAAVGGMVGVNTKKG</sequence>